<evidence type="ECO:0000256" key="5">
    <source>
        <dbReference type="PIRSR" id="PIRSR016020-1"/>
    </source>
</evidence>
<evidence type="ECO:0000313" key="6">
    <source>
        <dbReference type="EMBL" id="SET09673.1"/>
    </source>
</evidence>
<proteinExistence type="inferred from homology"/>
<dbReference type="AlphaFoldDB" id="A0A1I0BSQ4"/>
<evidence type="ECO:0000256" key="2">
    <source>
        <dbReference type="ARBA" id="ARBA00005866"/>
    </source>
</evidence>
<dbReference type="InterPro" id="IPR014718">
    <property type="entry name" value="GH-type_carb-bd"/>
</dbReference>
<dbReference type="InterPro" id="IPR025532">
    <property type="entry name" value="G6P_1-epimerase"/>
</dbReference>
<feature type="active site" evidence="5">
    <location>
        <position position="175"/>
    </location>
</feature>
<name>A0A1I0BSQ4_9GAMM</name>
<protein>
    <recommendedName>
        <fullName evidence="4">Putative glucose-6-phosphate 1-epimerase</fullName>
        <ecNumber evidence="4">5.1.3.15</ecNumber>
    </recommendedName>
</protein>
<sequence length="324" mass="36857">MNNNIVSNEKVSTNIHQTLFNLPTREKVSEHVAISEFGELDILVIKHPKFKAAIAKQGSHLISWQPNETEPVFWVSERSPFKLGKAIRGGIPVCWPWFGPLGSPSHGFARNTIWNLENIDDTNEYVELTLTLCETAETLKIWPHNFLLSMTFRLSDECNISMTSKGEFSFTTALHSYFNLSDIHNVRVKNVGGNYIDALREKQSFDDNENSETHFKTHIDRIFTNPSDTISLHDCGFKRKITLSNNHVTYQNACDKLFTKQPCNIVIWNPGAELSLTMDDMGDDGYLTMGCVESAVIKNHITLKHPNQHELFMKISCESNNSHK</sequence>
<dbReference type="CDD" id="cd09020">
    <property type="entry name" value="D-hex-6-P-epi_like"/>
    <property type="match status" value="1"/>
</dbReference>
<gene>
    <name evidence="6" type="ORF">SAMN02583745_01380</name>
</gene>
<dbReference type="PANTHER" id="PTHR11122">
    <property type="entry name" value="APOSPORY-ASSOCIATED PROTEIN C-RELATED"/>
    <property type="match status" value="1"/>
</dbReference>
<keyword evidence="7" id="KW-1185">Reference proteome</keyword>
<dbReference type="PIRSF" id="PIRSF016020">
    <property type="entry name" value="PHexose_mutarotase"/>
    <property type="match status" value="1"/>
</dbReference>
<dbReference type="EMBL" id="FOHV01000008">
    <property type="protein sequence ID" value="SET09673.1"/>
    <property type="molecule type" value="Genomic_DNA"/>
</dbReference>
<keyword evidence="3 4" id="KW-0413">Isomerase</keyword>
<dbReference type="SUPFAM" id="SSF74650">
    <property type="entry name" value="Galactose mutarotase-like"/>
    <property type="match status" value="1"/>
</dbReference>
<dbReference type="InterPro" id="IPR011013">
    <property type="entry name" value="Gal_mutarotase_sf_dom"/>
</dbReference>
<reference evidence="7" key="1">
    <citation type="submission" date="2016-10" db="EMBL/GenBank/DDBJ databases">
        <authorList>
            <person name="Varghese N."/>
            <person name="Submissions S."/>
        </authorList>
    </citation>
    <scope>NUCLEOTIDE SEQUENCE [LARGE SCALE GENOMIC DNA]</scope>
    <source>
        <strain evidence="7">DSM 18579</strain>
    </source>
</reference>
<dbReference type="GO" id="GO:0030246">
    <property type="term" value="F:carbohydrate binding"/>
    <property type="evidence" value="ECO:0007669"/>
    <property type="project" value="UniProtKB-UniRule"/>
</dbReference>
<evidence type="ECO:0000313" key="7">
    <source>
        <dbReference type="Proteomes" id="UP000242642"/>
    </source>
</evidence>
<dbReference type="GO" id="GO:0047938">
    <property type="term" value="F:glucose-6-phosphate 1-epimerase activity"/>
    <property type="evidence" value="ECO:0007669"/>
    <property type="project" value="UniProtKB-UniRule"/>
</dbReference>
<feature type="active site" evidence="5">
    <location>
        <position position="293"/>
    </location>
</feature>
<dbReference type="InterPro" id="IPR008183">
    <property type="entry name" value="Aldose_1/G6P_1-epimerase"/>
</dbReference>
<evidence type="ECO:0000256" key="3">
    <source>
        <dbReference type="ARBA" id="ARBA00023235"/>
    </source>
</evidence>
<evidence type="ECO:0000256" key="4">
    <source>
        <dbReference type="PIRNR" id="PIRNR016020"/>
    </source>
</evidence>
<dbReference type="OrthoDB" id="9790727at2"/>
<accession>A0A1I0BSQ4</accession>
<dbReference type="GO" id="GO:0005975">
    <property type="term" value="P:carbohydrate metabolic process"/>
    <property type="evidence" value="ECO:0007669"/>
    <property type="project" value="InterPro"/>
</dbReference>
<comment type="catalytic activity">
    <reaction evidence="1">
        <text>alpha-D-glucose 6-phosphate = beta-D-glucose 6-phosphate</text>
        <dbReference type="Rhea" id="RHEA:16249"/>
        <dbReference type="ChEBI" id="CHEBI:58225"/>
        <dbReference type="ChEBI" id="CHEBI:58247"/>
        <dbReference type="EC" id="5.1.3.15"/>
    </reaction>
</comment>
<evidence type="ECO:0000256" key="1">
    <source>
        <dbReference type="ARBA" id="ARBA00001096"/>
    </source>
</evidence>
<dbReference type="Gene3D" id="2.70.98.10">
    <property type="match status" value="1"/>
</dbReference>
<dbReference type="EC" id="5.1.3.15" evidence="4"/>
<dbReference type="Proteomes" id="UP000242642">
    <property type="component" value="Unassembled WGS sequence"/>
</dbReference>
<dbReference type="Pfam" id="PF01263">
    <property type="entry name" value="Aldose_epim"/>
    <property type="match status" value="1"/>
</dbReference>
<dbReference type="RefSeq" id="WP_093318941.1">
    <property type="nucleotide sequence ID" value="NZ_FOHV01000008.1"/>
</dbReference>
<dbReference type="GO" id="GO:0005737">
    <property type="term" value="C:cytoplasm"/>
    <property type="evidence" value="ECO:0007669"/>
    <property type="project" value="TreeGrafter"/>
</dbReference>
<comment type="similarity">
    <text evidence="2 4">Belongs to the glucose-6-phosphate 1-epimerase family.</text>
</comment>
<organism evidence="6 7">
    <name type="scientific">Thorsellia anophelis DSM 18579</name>
    <dbReference type="NCBI Taxonomy" id="1123402"/>
    <lineage>
        <taxon>Bacteria</taxon>
        <taxon>Pseudomonadati</taxon>
        <taxon>Pseudomonadota</taxon>
        <taxon>Gammaproteobacteria</taxon>
        <taxon>Enterobacterales</taxon>
        <taxon>Thorselliaceae</taxon>
        <taxon>Thorsellia</taxon>
    </lineage>
</organism>
<dbReference type="PANTHER" id="PTHR11122:SF13">
    <property type="entry name" value="GLUCOSE-6-PHOSPHATE 1-EPIMERASE"/>
    <property type="match status" value="1"/>
</dbReference>
<dbReference type="STRING" id="1123402.SAMN02583745_01380"/>